<keyword evidence="2" id="KW-1185">Reference proteome</keyword>
<organism evidence="1 2">
    <name type="scientific">Kluyvera cryocrescens</name>
    <name type="common">Kluyvera citrophila</name>
    <dbReference type="NCBI Taxonomy" id="580"/>
    <lineage>
        <taxon>Bacteria</taxon>
        <taxon>Pseudomonadati</taxon>
        <taxon>Pseudomonadota</taxon>
        <taxon>Gammaproteobacteria</taxon>
        <taxon>Enterobacterales</taxon>
        <taxon>Enterobacteriaceae</taxon>
        <taxon>Kluyvera</taxon>
    </lineage>
</organism>
<evidence type="ECO:0000313" key="2">
    <source>
        <dbReference type="Proteomes" id="UP000401081"/>
    </source>
</evidence>
<dbReference type="Proteomes" id="UP000401081">
    <property type="component" value="Unassembled WGS sequence"/>
</dbReference>
<sequence>MTAGDASSKMHPRINLSNESRMFSLKPGTTAIIIGARTAAGRANIGKSVELFALINPGERCLNPVNGVMTELAADAPRALWLVTGDVSTGEGQHGFAFVRAEYLMPLTPDALPAEERAALVG</sequence>
<evidence type="ECO:0008006" key="3">
    <source>
        <dbReference type="Google" id="ProtNLM"/>
    </source>
</evidence>
<proteinExistence type="predicted"/>
<protein>
    <recommendedName>
        <fullName evidence="3">Periplasmic protein</fullName>
    </recommendedName>
</protein>
<gene>
    <name evidence="1" type="ORF">NCTC12993_06056</name>
</gene>
<evidence type="ECO:0000313" key="1">
    <source>
        <dbReference type="EMBL" id="VFS81565.1"/>
    </source>
</evidence>
<dbReference type="AlphaFoldDB" id="A0A485C5W2"/>
<name>A0A485C5W2_KLUCR</name>
<reference evidence="1 2" key="1">
    <citation type="submission" date="2019-03" db="EMBL/GenBank/DDBJ databases">
        <authorList>
            <consortium name="Pathogen Informatics"/>
        </authorList>
    </citation>
    <scope>NUCLEOTIDE SEQUENCE [LARGE SCALE GENOMIC DNA]</scope>
    <source>
        <strain evidence="1 2">NCTC12993</strain>
    </source>
</reference>
<dbReference type="EMBL" id="CAADJD010000025">
    <property type="protein sequence ID" value="VFS81565.1"/>
    <property type="molecule type" value="Genomic_DNA"/>
</dbReference>
<accession>A0A485C5W2</accession>